<feature type="region of interest" description="Disordered" evidence="1">
    <location>
        <begin position="547"/>
        <end position="570"/>
    </location>
</feature>
<gene>
    <name evidence="2" type="ORF">C9I57_17535</name>
</gene>
<dbReference type="Proteomes" id="UP000240638">
    <property type="component" value="Unassembled WGS sequence"/>
</dbReference>
<protein>
    <submittedName>
        <fullName evidence="2">Uncharacterized protein</fullName>
    </submittedName>
</protein>
<organism evidence="2 3">
    <name type="scientific">Trinickia symbiotica</name>
    <dbReference type="NCBI Taxonomy" id="863227"/>
    <lineage>
        <taxon>Bacteria</taxon>
        <taxon>Pseudomonadati</taxon>
        <taxon>Pseudomonadota</taxon>
        <taxon>Betaproteobacteria</taxon>
        <taxon>Burkholderiales</taxon>
        <taxon>Burkholderiaceae</taxon>
        <taxon>Trinickia</taxon>
    </lineage>
</organism>
<evidence type="ECO:0000313" key="2">
    <source>
        <dbReference type="EMBL" id="PTB19489.1"/>
    </source>
</evidence>
<evidence type="ECO:0000313" key="3">
    <source>
        <dbReference type="Proteomes" id="UP000240638"/>
    </source>
</evidence>
<dbReference type="EMBL" id="PYUC01000008">
    <property type="protein sequence ID" value="PTB19489.1"/>
    <property type="molecule type" value="Genomic_DNA"/>
</dbReference>
<comment type="caution">
    <text evidence="2">The sequence shown here is derived from an EMBL/GenBank/DDBJ whole genome shotgun (WGS) entry which is preliminary data.</text>
</comment>
<reference evidence="2 3" key="1">
    <citation type="submission" date="2018-03" db="EMBL/GenBank/DDBJ databases">
        <title>Whole genome analyses suggest that Burkholderia sensu lato contains two further novel genera in the rhizoxinica-symbiotica group Mycetohabitans gen. nov., and Trinickia gen. nov.: implications for the evolution of diazotrophy and nodulation in the Burkholderiaceae.</title>
        <authorList>
            <person name="Estrada De Los Santos P."/>
            <person name="Palmer M."/>
            <person name="Chavez-Ramirez B."/>
            <person name="Steenkamp E.T."/>
            <person name="Hirsch A.M."/>
            <person name="Manyaka P."/>
            <person name="Maluk M."/>
            <person name="Lafos M."/>
            <person name="Crook M."/>
            <person name="Gross E."/>
            <person name="Simon M.F."/>
            <person name="Bueno Dos Reis Junior F."/>
            <person name="Poole P.S."/>
            <person name="Venter S.N."/>
            <person name="James E.K."/>
        </authorList>
    </citation>
    <scope>NUCLEOTIDE SEQUENCE [LARGE SCALE GENOMIC DNA]</scope>
    <source>
        <strain evidence="2 3">JPY-366</strain>
    </source>
</reference>
<name>A0A2T3XSI8_9BURK</name>
<accession>A0A2T3XSI8</accession>
<dbReference type="AlphaFoldDB" id="A0A2T3XSI8"/>
<proteinExistence type="predicted"/>
<sequence length="614" mass="66680">MSIRIDHQEFTSTAAQESATKYAAKVSTEAAAALRKIADDIGALADKSRERAAHIKSLLNNLDALQVGISGQLSKADLSKLSPQLQAYANSYRTELRKADHLFASAAKTKDVSSLIAKIGSSLGTVVTGVQFVWTIADPHASEFAVGRELAGMGAAILAEIVIGSATVSVAPAIFAAVTAATVAKLAWEAYAEAIGLDKRGPSFHQTILERIGFKPTVRDRTALPPSVQANLRLVGEHIFDLDGRNYTWLIFSEDQVITVEDNGSGGNSIRSYVGNILESLTHVNFEGSVLTQSANKDGDWESLLYDADGRLAARMVLERNGTRTITNFKPLFVEQIVASASGAIMETSIQHYGSGIIVVSASGEIMQPNYGEFNRDAVRGMFNADGSATVFNYNPDGTLKESATWDKFGHLIEFDVRQIRPSNSQEQFVDSAGRLHVKIVRPDGKYYEEIHASADINSPLAEQHWIDNNNQTHDRIWNGDRFQEKFYDPRLGLATIMKMKDGGLVLATSRQGIAVLPPEAEIPNFDFSKIDTSSLTLGRNPVAVGPTAGVQPPHLPPHLSAPRQGSSGTWTAVTLDKSSDVVWSHWPNSEVNVPDRRLTLPAGIRPSDLHFPR</sequence>
<dbReference type="RefSeq" id="WP_107151903.1">
    <property type="nucleotide sequence ID" value="NZ_PYUC01000008.1"/>
</dbReference>
<evidence type="ECO:0000256" key="1">
    <source>
        <dbReference type="SAM" id="MobiDB-lite"/>
    </source>
</evidence>